<feature type="transmembrane region" description="Helical" evidence="1">
    <location>
        <begin position="63"/>
        <end position="82"/>
    </location>
</feature>
<dbReference type="HOGENOM" id="CLU_2307097_0_0_1"/>
<dbReference type="OrthoDB" id="3070469at2759"/>
<dbReference type="Proteomes" id="UP000054166">
    <property type="component" value="Unassembled WGS sequence"/>
</dbReference>
<gene>
    <name evidence="2" type="ORF">PILCRDRAFT_8338</name>
</gene>
<dbReference type="EMBL" id="KN832996">
    <property type="protein sequence ID" value="KIM82100.1"/>
    <property type="molecule type" value="Genomic_DNA"/>
</dbReference>
<dbReference type="InParanoid" id="A0A0C3FBX5"/>
<evidence type="ECO:0000313" key="3">
    <source>
        <dbReference type="Proteomes" id="UP000054166"/>
    </source>
</evidence>
<keyword evidence="1" id="KW-0812">Transmembrane</keyword>
<dbReference type="AlphaFoldDB" id="A0A0C3FBX5"/>
<reference evidence="3" key="2">
    <citation type="submission" date="2015-01" db="EMBL/GenBank/DDBJ databases">
        <title>Evolutionary Origins and Diversification of the Mycorrhizal Mutualists.</title>
        <authorList>
            <consortium name="DOE Joint Genome Institute"/>
            <consortium name="Mycorrhizal Genomics Consortium"/>
            <person name="Kohler A."/>
            <person name="Kuo A."/>
            <person name="Nagy L.G."/>
            <person name="Floudas D."/>
            <person name="Copeland A."/>
            <person name="Barry K.W."/>
            <person name="Cichocki N."/>
            <person name="Veneault-Fourrey C."/>
            <person name="LaButti K."/>
            <person name="Lindquist E.A."/>
            <person name="Lipzen A."/>
            <person name="Lundell T."/>
            <person name="Morin E."/>
            <person name="Murat C."/>
            <person name="Riley R."/>
            <person name="Ohm R."/>
            <person name="Sun H."/>
            <person name="Tunlid A."/>
            <person name="Henrissat B."/>
            <person name="Grigoriev I.V."/>
            <person name="Hibbett D.S."/>
            <person name="Martin F."/>
        </authorList>
    </citation>
    <scope>NUCLEOTIDE SEQUENCE [LARGE SCALE GENOMIC DNA]</scope>
    <source>
        <strain evidence="3">F 1598</strain>
    </source>
</reference>
<keyword evidence="1" id="KW-0472">Membrane</keyword>
<proteinExistence type="predicted"/>
<name>A0A0C3FBX5_PILCF</name>
<reference evidence="2 3" key="1">
    <citation type="submission" date="2014-04" db="EMBL/GenBank/DDBJ databases">
        <authorList>
            <consortium name="DOE Joint Genome Institute"/>
            <person name="Kuo A."/>
            <person name="Tarkka M."/>
            <person name="Buscot F."/>
            <person name="Kohler A."/>
            <person name="Nagy L.G."/>
            <person name="Floudas D."/>
            <person name="Copeland A."/>
            <person name="Barry K.W."/>
            <person name="Cichocki N."/>
            <person name="Veneault-Fourrey C."/>
            <person name="LaButti K."/>
            <person name="Lindquist E.A."/>
            <person name="Lipzen A."/>
            <person name="Lundell T."/>
            <person name="Morin E."/>
            <person name="Murat C."/>
            <person name="Sun H."/>
            <person name="Tunlid A."/>
            <person name="Henrissat B."/>
            <person name="Grigoriev I.V."/>
            <person name="Hibbett D.S."/>
            <person name="Martin F."/>
            <person name="Nordberg H.P."/>
            <person name="Cantor M.N."/>
            <person name="Hua S.X."/>
        </authorList>
    </citation>
    <scope>NUCLEOTIDE SEQUENCE [LARGE SCALE GENOMIC DNA]</scope>
    <source>
        <strain evidence="2 3">F 1598</strain>
    </source>
</reference>
<protein>
    <submittedName>
        <fullName evidence="2">Uncharacterized protein</fullName>
    </submittedName>
</protein>
<sequence>MTLLSQFESVAELLSLLQMQHIATQSTIATLESKVTSLETLVQSLQAQEQIQSSSLVIAQSQLSLGFGYACTFITFLFLSLLPNSPMQMLTEWKKSTEGQ</sequence>
<evidence type="ECO:0000313" key="2">
    <source>
        <dbReference type="EMBL" id="KIM82100.1"/>
    </source>
</evidence>
<keyword evidence="3" id="KW-1185">Reference proteome</keyword>
<organism evidence="2 3">
    <name type="scientific">Piloderma croceum (strain F 1598)</name>
    <dbReference type="NCBI Taxonomy" id="765440"/>
    <lineage>
        <taxon>Eukaryota</taxon>
        <taxon>Fungi</taxon>
        <taxon>Dikarya</taxon>
        <taxon>Basidiomycota</taxon>
        <taxon>Agaricomycotina</taxon>
        <taxon>Agaricomycetes</taxon>
        <taxon>Agaricomycetidae</taxon>
        <taxon>Atheliales</taxon>
        <taxon>Atheliaceae</taxon>
        <taxon>Piloderma</taxon>
    </lineage>
</organism>
<accession>A0A0C3FBX5</accession>
<evidence type="ECO:0000256" key="1">
    <source>
        <dbReference type="SAM" id="Phobius"/>
    </source>
</evidence>
<keyword evidence="1" id="KW-1133">Transmembrane helix</keyword>